<feature type="domain" description="BTB" evidence="1">
    <location>
        <begin position="27"/>
        <end position="101"/>
    </location>
</feature>
<dbReference type="InParanoid" id="A0A0H2R5B3"/>
<dbReference type="PROSITE" id="PS50097">
    <property type="entry name" value="BTB"/>
    <property type="match status" value="1"/>
</dbReference>
<dbReference type="SMART" id="SM00225">
    <property type="entry name" value="BTB"/>
    <property type="match status" value="1"/>
</dbReference>
<keyword evidence="3" id="KW-1185">Reference proteome</keyword>
<reference evidence="2 3" key="1">
    <citation type="submission" date="2015-04" db="EMBL/GenBank/DDBJ databases">
        <title>Complete genome sequence of Schizopora paradoxa KUC8140, a cosmopolitan wood degrader in East Asia.</title>
        <authorList>
            <consortium name="DOE Joint Genome Institute"/>
            <person name="Min B."/>
            <person name="Park H."/>
            <person name="Jang Y."/>
            <person name="Kim J.-J."/>
            <person name="Kim K.H."/>
            <person name="Pangilinan J."/>
            <person name="Lipzen A."/>
            <person name="Riley R."/>
            <person name="Grigoriev I.V."/>
            <person name="Spatafora J.W."/>
            <person name="Choi I.-G."/>
        </authorList>
    </citation>
    <scope>NUCLEOTIDE SEQUENCE [LARGE SCALE GENOMIC DNA]</scope>
    <source>
        <strain evidence="2 3">KUC8140</strain>
    </source>
</reference>
<evidence type="ECO:0000313" key="3">
    <source>
        <dbReference type="Proteomes" id="UP000053477"/>
    </source>
</evidence>
<dbReference type="InterPro" id="IPR011333">
    <property type="entry name" value="SKP1/BTB/POZ_sf"/>
</dbReference>
<dbReference type="Pfam" id="PF00651">
    <property type="entry name" value="BTB"/>
    <property type="match status" value="1"/>
</dbReference>
<dbReference type="EMBL" id="KQ086199">
    <property type="protein sequence ID" value="KLO06532.1"/>
    <property type="molecule type" value="Genomic_DNA"/>
</dbReference>
<proteinExistence type="predicted"/>
<dbReference type="AlphaFoldDB" id="A0A0H2R5B3"/>
<dbReference type="InterPro" id="IPR000210">
    <property type="entry name" value="BTB/POZ_dom"/>
</dbReference>
<protein>
    <recommendedName>
        <fullName evidence="1">BTB domain-containing protein</fullName>
    </recommendedName>
</protein>
<accession>A0A0H2R5B3</accession>
<organism evidence="2 3">
    <name type="scientific">Schizopora paradoxa</name>
    <dbReference type="NCBI Taxonomy" id="27342"/>
    <lineage>
        <taxon>Eukaryota</taxon>
        <taxon>Fungi</taxon>
        <taxon>Dikarya</taxon>
        <taxon>Basidiomycota</taxon>
        <taxon>Agaricomycotina</taxon>
        <taxon>Agaricomycetes</taxon>
        <taxon>Hymenochaetales</taxon>
        <taxon>Schizoporaceae</taxon>
        <taxon>Schizopora</taxon>
    </lineage>
</organism>
<dbReference type="OrthoDB" id="3357985at2759"/>
<gene>
    <name evidence="2" type="ORF">SCHPADRAFT_687700</name>
</gene>
<dbReference type="SUPFAM" id="SSF54695">
    <property type="entry name" value="POZ domain"/>
    <property type="match status" value="1"/>
</dbReference>
<name>A0A0H2R5B3_9AGAM</name>
<sequence>MSLSNGIISGAQIASTKWDKSFAFDDGDLVLQSTDSINFRVHSVILKLSSSVFRDMLAIPQASSSEPKSTSTDEPIVLAECANVVRILLNIIYPVQHTIDEEAIETLELLNSSITAAIKYDMPAVIQALRAFIRAQTRSTQPKFHPVALYGSAWNFGFGEEAKALSAKTLSYNLDTPEIYGYLKKVDSEGMLKLLILHRRRKLLMLNALNSMTDDPPFAPDVSDVNGPVNVPHLPGEDHCLKLNGNVMSLSPRPADYKSDAKHAWMNFKYELSKWMEERPDGQEFTKIGCDFVFDHRFSDVKYLVDLRVLQKEIARIVEKLPTEIDIEESPSLKRED</sequence>
<dbReference type="Proteomes" id="UP000053477">
    <property type="component" value="Unassembled WGS sequence"/>
</dbReference>
<dbReference type="STRING" id="27342.A0A0H2R5B3"/>
<evidence type="ECO:0000259" key="1">
    <source>
        <dbReference type="PROSITE" id="PS50097"/>
    </source>
</evidence>
<dbReference type="Gene3D" id="3.30.710.10">
    <property type="entry name" value="Potassium Channel Kv1.1, Chain A"/>
    <property type="match status" value="1"/>
</dbReference>
<evidence type="ECO:0000313" key="2">
    <source>
        <dbReference type="EMBL" id="KLO06532.1"/>
    </source>
</evidence>